<sequence length="26" mass="2731">MASVTAASRLLSKRLLTKTLPVSISS</sequence>
<dbReference type="AlphaFoldDB" id="Q4RFG5"/>
<reference evidence="1" key="1">
    <citation type="journal article" date="2004" name="Nature">
        <title>Genome duplication in the teleost fish Tetraodon nigroviridis reveals the early vertebrate proto-karyotype.</title>
        <authorList>
            <person name="Jaillon O."/>
            <person name="Aury J.-M."/>
            <person name="Brunet F."/>
            <person name="Petit J.-L."/>
            <person name="Stange-Thomann N."/>
            <person name="Mauceli E."/>
            <person name="Bouneau L."/>
            <person name="Fischer C."/>
            <person name="Ozouf-Costaz C."/>
            <person name="Bernot A."/>
            <person name="Nicaud S."/>
            <person name="Jaffe D."/>
            <person name="Fisher S."/>
            <person name="Lutfalla G."/>
            <person name="Dossat C."/>
            <person name="Segurens B."/>
            <person name="Dasilva C."/>
            <person name="Salanoubat M."/>
            <person name="Levy M."/>
            <person name="Boudet N."/>
            <person name="Castellano S."/>
            <person name="Anthouard V."/>
            <person name="Jubin C."/>
            <person name="Castelli V."/>
            <person name="Katinka M."/>
            <person name="Vacherie B."/>
            <person name="Biemont C."/>
            <person name="Skalli Z."/>
            <person name="Cattolico L."/>
            <person name="Poulain J."/>
            <person name="De Berardinis V."/>
            <person name="Cruaud C."/>
            <person name="Duprat S."/>
            <person name="Brottier P."/>
            <person name="Coutanceau J.-P."/>
            <person name="Gouzy J."/>
            <person name="Parra G."/>
            <person name="Lardier G."/>
            <person name="Chapple C."/>
            <person name="McKernan K.J."/>
            <person name="McEwan P."/>
            <person name="Bosak S."/>
            <person name="Kellis M."/>
            <person name="Volff J.-N."/>
            <person name="Guigo R."/>
            <person name="Zody M.C."/>
            <person name="Mesirov J."/>
            <person name="Lindblad-Toh K."/>
            <person name="Birren B."/>
            <person name="Nusbaum C."/>
            <person name="Kahn D."/>
            <person name="Robinson-Rechavi M."/>
            <person name="Laudet V."/>
            <person name="Schachter V."/>
            <person name="Quetier F."/>
            <person name="Saurin W."/>
            <person name="Scarpelli C."/>
            <person name="Wincker P."/>
            <person name="Lander E.S."/>
            <person name="Weissenbach J."/>
            <person name="Roest Crollius H."/>
        </authorList>
    </citation>
    <scope>NUCLEOTIDE SEQUENCE [LARGE SCALE GENOMIC DNA]</scope>
</reference>
<dbReference type="EMBL" id="CAAE01015119">
    <property type="protein sequence ID" value="CAG12867.1"/>
    <property type="molecule type" value="Genomic_DNA"/>
</dbReference>
<comment type="caution">
    <text evidence="1">The sequence shown here is derived from an EMBL/GenBank/DDBJ whole genome shotgun (WGS) entry which is preliminary data.</text>
</comment>
<accession>Q4RFG5</accession>
<protein>
    <submittedName>
        <fullName evidence="1">(spotted green pufferfish) hypothetical protein</fullName>
    </submittedName>
</protein>
<reference evidence="1" key="2">
    <citation type="submission" date="2004-02" db="EMBL/GenBank/DDBJ databases">
        <authorList>
            <consortium name="Genoscope"/>
            <consortium name="Whitehead Institute Centre for Genome Research"/>
        </authorList>
    </citation>
    <scope>NUCLEOTIDE SEQUENCE</scope>
</reference>
<dbReference type="KEGG" id="tng:GSTEN00035331G001"/>
<evidence type="ECO:0000313" key="1">
    <source>
        <dbReference type="EMBL" id="CAG12867.1"/>
    </source>
</evidence>
<organism evidence="1">
    <name type="scientific">Tetraodon nigroviridis</name>
    <name type="common">Spotted green pufferfish</name>
    <name type="synonym">Chelonodon nigroviridis</name>
    <dbReference type="NCBI Taxonomy" id="99883"/>
    <lineage>
        <taxon>Eukaryota</taxon>
        <taxon>Metazoa</taxon>
        <taxon>Chordata</taxon>
        <taxon>Craniata</taxon>
        <taxon>Vertebrata</taxon>
        <taxon>Euteleostomi</taxon>
        <taxon>Actinopterygii</taxon>
        <taxon>Neopterygii</taxon>
        <taxon>Teleostei</taxon>
        <taxon>Neoteleostei</taxon>
        <taxon>Acanthomorphata</taxon>
        <taxon>Eupercaria</taxon>
        <taxon>Tetraodontiformes</taxon>
        <taxon>Tetradontoidea</taxon>
        <taxon>Tetraodontidae</taxon>
        <taxon>Tetraodon</taxon>
    </lineage>
</organism>
<proteinExistence type="predicted"/>
<name>Q4RFG5_TETNG</name>
<gene>
    <name evidence="1" type="ORF">GSTENG00035331001</name>
</gene>